<feature type="DNA-binding region" description="OmpR/PhoB-type" evidence="2">
    <location>
        <begin position="321"/>
        <end position="422"/>
    </location>
</feature>
<evidence type="ECO:0000256" key="1">
    <source>
        <dbReference type="ARBA" id="ARBA00023125"/>
    </source>
</evidence>
<dbReference type="PROSITE" id="PS51755">
    <property type="entry name" value="OMPR_PHOB"/>
    <property type="match status" value="1"/>
</dbReference>
<dbReference type="Gene3D" id="1.10.10.10">
    <property type="entry name" value="Winged helix-like DNA-binding domain superfamily/Winged helix DNA-binding domain"/>
    <property type="match status" value="1"/>
</dbReference>
<gene>
    <name evidence="4" type="ORF">A2627_05370</name>
</gene>
<evidence type="ECO:0000313" key="5">
    <source>
        <dbReference type="Proteomes" id="UP000178851"/>
    </source>
</evidence>
<dbReference type="Pfam" id="PF00486">
    <property type="entry name" value="Trans_reg_C"/>
    <property type="match status" value="1"/>
</dbReference>
<dbReference type="GO" id="GO:0003677">
    <property type="term" value="F:DNA binding"/>
    <property type="evidence" value="ECO:0007669"/>
    <property type="project" value="UniProtKB-UniRule"/>
</dbReference>
<feature type="domain" description="OmpR/PhoB-type" evidence="3">
    <location>
        <begin position="321"/>
        <end position="422"/>
    </location>
</feature>
<dbReference type="Proteomes" id="UP000178851">
    <property type="component" value="Unassembled WGS sequence"/>
</dbReference>
<dbReference type="GO" id="GO:0006355">
    <property type="term" value="P:regulation of DNA-templated transcription"/>
    <property type="evidence" value="ECO:0007669"/>
    <property type="project" value="InterPro"/>
</dbReference>
<dbReference type="GO" id="GO:0000160">
    <property type="term" value="P:phosphorelay signal transduction system"/>
    <property type="evidence" value="ECO:0007669"/>
    <property type="project" value="InterPro"/>
</dbReference>
<dbReference type="InterPro" id="IPR016032">
    <property type="entry name" value="Sig_transdc_resp-reg_C-effctor"/>
</dbReference>
<accession>A0A1F7YFB7</accession>
<name>A0A1F7YFB7_9BACT</name>
<dbReference type="InterPro" id="IPR001867">
    <property type="entry name" value="OmpR/PhoB-type_DNA-bd"/>
</dbReference>
<dbReference type="CDD" id="cd00383">
    <property type="entry name" value="trans_reg_C"/>
    <property type="match status" value="1"/>
</dbReference>
<reference evidence="4 5" key="1">
    <citation type="journal article" date="2016" name="Nat. Commun.">
        <title>Thousands of microbial genomes shed light on interconnected biogeochemical processes in an aquifer system.</title>
        <authorList>
            <person name="Anantharaman K."/>
            <person name="Brown C.T."/>
            <person name="Hug L.A."/>
            <person name="Sharon I."/>
            <person name="Castelle C.J."/>
            <person name="Probst A.J."/>
            <person name="Thomas B.C."/>
            <person name="Singh A."/>
            <person name="Wilkins M.J."/>
            <person name="Karaoz U."/>
            <person name="Brodie E.L."/>
            <person name="Williams K.H."/>
            <person name="Hubbard S.S."/>
            <person name="Banfield J.F."/>
        </authorList>
    </citation>
    <scope>NUCLEOTIDE SEQUENCE [LARGE SCALE GENOMIC DNA]</scope>
</reference>
<dbReference type="AlphaFoldDB" id="A0A1F7YFB7"/>
<evidence type="ECO:0000313" key="4">
    <source>
        <dbReference type="EMBL" id="OGM26026.1"/>
    </source>
</evidence>
<organism evidence="4 5">
    <name type="scientific">Candidatus Woesebacteria bacterium RIFCSPHIGHO2_01_FULL_39_28</name>
    <dbReference type="NCBI Taxonomy" id="1802496"/>
    <lineage>
        <taxon>Bacteria</taxon>
        <taxon>Candidatus Woeseibacteriota</taxon>
    </lineage>
</organism>
<dbReference type="SUPFAM" id="SSF46894">
    <property type="entry name" value="C-terminal effector domain of the bipartite response regulators"/>
    <property type="match status" value="1"/>
</dbReference>
<comment type="caution">
    <text evidence="4">The sequence shown here is derived from an EMBL/GenBank/DDBJ whole genome shotgun (WGS) entry which is preliminary data.</text>
</comment>
<evidence type="ECO:0000256" key="2">
    <source>
        <dbReference type="PROSITE-ProRule" id="PRU01091"/>
    </source>
</evidence>
<proteinExistence type="predicted"/>
<keyword evidence="1 2" id="KW-0238">DNA-binding</keyword>
<sequence>MNPEDQIYHFYRSNLSQIARVIEKGKVAIFAGINAIGKTYLFQQVLSNRFKEKLLENKKTHLVAIDLKDKIGLTTEQILAYWLTQTKETLGLKSEEKEVNNFSFYSEMTELIKKLNPDEKISFVILDFQNTFNCDESFFQSLIYLQIYSYGKVSYIVLSEPQILQSKNAGVIRFLEKFENLRKFNFIKVFDDKTLRADVAIQGKLLNMDFKKYVSMLVKHSHGYHGISRTSCHLIRDNPDLTDIRKLSKVFAENSSCQFWVKEIFDSIPRESIRILKEVVGEKAKFEKYRKNIYGQYLADLTFLKKDGTFQYPILLPFLKNYVLSGEEGIPQLKLSGKSFVANGDKIKLTKKEFMVLETLYKNKGKVVSLDILGEAIWKDNPDEFSLWAIAQIIRRLRKKLAFYFINPQTLKSVRNEGYILN</sequence>
<dbReference type="InterPro" id="IPR036388">
    <property type="entry name" value="WH-like_DNA-bd_sf"/>
</dbReference>
<protein>
    <recommendedName>
        <fullName evidence="3">OmpR/PhoB-type domain-containing protein</fullName>
    </recommendedName>
</protein>
<dbReference type="SMART" id="SM00862">
    <property type="entry name" value="Trans_reg_C"/>
    <property type="match status" value="1"/>
</dbReference>
<dbReference type="EMBL" id="MGGI01000017">
    <property type="protein sequence ID" value="OGM26026.1"/>
    <property type="molecule type" value="Genomic_DNA"/>
</dbReference>
<evidence type="ECO:0000259" key="3">
    <source>
        <dbReference type="PROSITE" id="PS51755"/>
    </source>
</evidence>